<dbReference type="RefSeq" id="WP_103963866.1">
    <property type="nucleotide sequence ID" value="NZ_FNVT01000030.1"/>
</dbReference>
<accession>A0A1H6F0Y2</accession>
<proteinExistence type="predicted"/>
<sequence>MSAVRAVPPFSQRTVTGNVPALAVFRLGDHVAAGVPGRFRVGVNALEAMSRTREPPHIAVTFTCAPSRALTGDTPTPALTRTAPPGSCVGVGFGVADGVPVGVGAGAGLLSPKTAGRARE</sequence>
<protein>
    <submittedName>
        <fullName evidence="1">Uncharacterized protein</fullName>
    </submittedName>
</protein>
<evidence type="ECO:0000313" key="1">
    <source>
        <dbReference type="EMBL" id="SEH02846.1"/>
    </source>
</evidence>
<evidence type="ECO:0000313" key="2">
    <source>
        <dbReference type="Proteomes" id="UP000236732"/>
    </source>
</evidence>
<dbReference type="EMBL" id="FNVT01000030">
    <property type="protein sequence ID" value="SEH02846.1"/>
    <property type="molecule type" value="Genomic_DNA"/>
</dbReference>
<dbReference type="AlphaFoldDB" id="A0A1H6F0Y2"/>
<dbReference type="Proteomes" id="UP000236732">
    <property type="component" value="Unassembled WGS sequence"/>
</dbReference>
<gene>
    <name evidence="1" type="ORF">SAMN05444920_13070</name>
</gene>
<reference evidence="1 2" key="1">
    <citation type="submission" date="2016-10" db="EMBL/GenBank/DDBJ databases">
        <authorList>
            <person name="de Groot N.N."/>
        </authorList>
    </citation>
    <scope>NUCLEOTIDE SEQUENCE [LARGE SCALE GENOMIC DNA]</scope>
    <source>
        <strain evidence="1 2">CGMCC 4.7037</strain>
    </source>
</reference>
<name>A0A1H6F0Y2_9ACTN</name>
<keyword evidence="2" id="KW-1185">Reference proteome</keyword>
<organism evidence="1 2">
    <name type="scientific">Nonomuraea solani</name>
    <dbReference type="NCBI Taxonomy" id="1144553"/>
    <lineage>
        <taxon>Bacteria</taxon>
        <taxon>Bacillati</taxon>
        <taxon>Actinomycetota</taxon>
        <taxon>Actinomycetes</taxon>
        <taxon>Streptosporangiales</taxon>
        <taxon>Streptosporangiaceae</taxon>
        <taxon>Nonomuraea</taxon>
    </lineage>
</organism>